<dbReference type="InterPro" id="IPR056924">
    <property type="entry name" value="SH3_Tf2-1"/>
</dbReference>
<dbReference type="Gene3D" id="3.10.20.370">
    <property type="match status" value="1"/>
</dbReference>
<dbReference type="GO" id="GO:0016787">
    <property type="term" value="F:hydrolase activity"/>
    <property type="evidence" value="ECO:0007669"/>
    <property type="project" value="UniProtKB-KW"/>
</dbReference>
<sequence length="646" mass="73342">MPPRFGVFSVWQAIIDASSKGFQSDASKQGLGCVLMQDGRVVAYASRQLKPHEVNYPTHDLELAAVVHALKIWRHYLYGGYCEIYIDHKSLQYIFTQKELNMHQRRWLELVKDYDCTIYYHPGKANVVADALSRKGKGELTCMITQQRQLIHEFTRMQLEVVESPPKLPVVGGIRTMRMWPTLRDRIQRDQAFDEFIRSMGAKIHAGGVESFYRGTDGALEYKGRIVVPNVEALKKEILTEAHSALYLAHPVKAEHKVPPGLLQPLEIPQWKWEKLTMDFVTGLPMSAKRHDAIRISRESFDSTAFLPRLYQIEIPSLQAMGTKLKFSSAYHPQTDRQSERTIQTLEDMLRACVLERGGSWEDLLPTVEFAYNNNYHSSIKMAPFEALYGRKCRSPLYWDEVGEKQVLGPKLIEDTVQKVAEIRAKLKEAQSRQKAYANKRRSELEFEQGDKVFLKVTLMKGVVRFEKRGKRQPRFIGPFDILERVGVTAYRLKLPPELSGVHNVFHVSMLRKYVYEPCHVVNFDELEVRQNLTYDEQPVAVLDRKEYPVGQGLTLVLPTGLSSTGTFNPGLTAQNVSSTGTVNPGLTAQNVSSTGTFNPGLTAQNGDYTTGTLYSYGDNRSTAGTAHIEGYMVHMHTLIIPNLKQ</sequence>
<dbReference type="InterPro" id="IPR001584">
    <property type="entry name" value="Integrase_cat-core"/>
</dbReference>
<keyword evidence="4" id="KW-0255">Endonuclease</keyword>
<dbReference type="GO" id="GO:0015074">
    <property type="term" value="P:DNA integration"/>
    <property type="evidence" value="ECO:0007669"/>
    <property type="project" value="InterPro"/>
</dbReference>
<keyword evidence="7" id="KW-0175">Coiled coil</keyword>
<keyword evidence="3" id="KW-0540">Nuclease</keyword>
<dbReference type="InterPro" id="IPR050951">
    <property type="entry name" value="Retrovirus_Pol_polyprotein"/>
</dbReference>
<protein>
    <submittedName>
        <fullName evidence="9">Retrotransposon protein</fullName>
    </submittedName>
</protein>
<reference evidence="10" key="1">
    <citation type="journal article" date="2019" name="Curr. Biol.">
        <title>Genome Sequence of Striga asiatica Provides Insight into the Evolution of Plant Parasitism.</title>
        <authorList>
            <person name="Yoshida S."/>
            <person name="Kim S."/>
            <person name="Wafula E.K."/>
            <person name="Tanskanen J."/>
            <person name="Kim Y.M."/>
            <person name="Honaas L."/>
            <person name="Yang Z."/>
            <person name="Spallek T."/>
            <person name="Conn C.E."/>
            <person name="Ichihashi Y."/>
            <person name="Cheong K."/>
            <person name="Cui S."/>
            <person name="Der J.P."/>
            <person name="Gundlach H."/>
            <person name="Jiao Y."/>
            <person name="Hori C."/>
            <person name="Ishida J.K."/>
            <person name="Kasahara H."/>
            <person name="Kiba T."/>
            <person name="Kim M.S."/>
            <person name="Koo N."/>
            <person name="Laohavisit A."/>
            <person name="Lee Y.H."/>
            <person name="Lumba S."/>
            <person name="McCourt P."/>
            <person name="Mortimer J.C."/>
            <person name="Mutuku J.M."/>
            <person name="Nomura T."/>
            <person name="Sasaki-Sekimoto Y."/>
            <person name="Seto Y."/>
            <person name="Wang Y."/>
            <person name="Wakatake T."/>
            <person name="Sakakibara H."/>
            <person name="Demura T."/>
            <person name="Yamaguchi S."/>
            <person name="Yoneyama K."/>
            <person name="Manabe R.I."/>
            <person name="Nelson D.C."/>
            <person name="Schulman A.H."/>
            <person name="Timko M.P."/>
            <person name="dePamphilis C.W."/>
            <person name="Choi D."/>
            <person name="Shirasu K."/>
        </authorList>
    </citation>
    <scope>NUCLEOTIDE SEQUENCE [LARGE SCALE GENOMIC DNA]</scope>
    <source>
        <strain evidence="10">cv. UVA1</strain>
    </source>
</reference>
<feature type="domain" description="Integrase catalytic" evidence="8">
    <location>
        <begin position="318"/>
        <end position="392"/>
    </location>
</feature>
<dbReference type="InterPro" id="IPR012337">
    <property type="entry name" value="RNaseH-like_sf"/>
</dbReference>
<dbReference type="GO" id="GO:0004519">
    <property type="term" value="F:endonuclease activity"/>
    <property type="evidence" value="ECO:0007669"/>
    <property type="project" value="UniProtKB-KW"/>
</dbReference>
<evidence type="ECO:0000313" key="9">
    <source>
        <dbReference type="EMBL" id="GER51104.1"/>
    </source>
</evidence>
<dbReference type="AlphaFoldDB" id="A0A5A7R408"/>
<dbReference type="Pfam" id="PF17917">
    <property type="entry name" value="RT_RNaseH"/>
    <property type="match status" value="1"/>
</dbReference>
<gene>
    <name evidence="9" type="ORF">STAS_28460</name>
</gene>
<organism evidence="9 10">
    <name type="scientific">Striga asiatica</name>
    <name type="common">Asiatic witchweed</name>
    <name type="synonym">Buchnera asiatica</name>
    <dbReference type="NCBI Taxonomy" id="4170"/>
    <lineage>
        <taxon>Eukaryota</taxon>
        <taxon>Viridiplantae</taxon>
        <taxon>Streptophyta</taxon>
        <taxon>Embryophyta</taxon>
        <taxon>Tracheophyta</taxon>
        <taxon>Spermatophyta</taxon>
        <taxon>Magnoliopsida</taxon>
        <taxon>eudicotyledons</taxon>
        <taxon>Gunneridae</taxon>
        <taxon>Pentapetalae</taxon>
        <taxon>asterids</taxon>
        <taxon>lamiids</taxon>
        <taxon>Lamiales</taxon>
        <taxon>Orobanchaceae</taxon>
        <taxon>Buchnereae</taxon>
        <taxon>Striga</taxon>
    </lineage>
</organism>
<dbReference type="PANTHER" id="PTHR37984">
    <property type="entry name" value="PROTEIN CBG26694"/>
    <property type="match status" value="1"/>
</dbReference>
<dbReference type="EMBL" id="BKCP01009515">
    <property type="protein sequence ID" value="GER51104.1"/>
    <property type="molecule type" value="Genomic_DNA"/>
</dbReference>
<keyword evidence="2" id="KW-0548">Nucleotidyltransferase</keyword>
<dbReference type="CDD" id="cd09274">
    <property type="entry name" value="RNase_HI_RT_Ty3"/>
    <property type="match status" value="1"/>
</dbReference>
<dbReference type="Proteomes" id="UP000325081">
    <property type="component" value="Unassembled WGS sequence"/>
</dbReference>
<evidence type="ECO:0000256" key="4">
    <source>
        <dbReference type="ARBA" id="ARBA00022759"/>
    </source>
</evidence>
<dbReference type="GO" id="GO:0003964">
    <property type="term" value="F:RNA-directed DNA polymerase activity"/>
    <property type="evidence" value="ECO:0007669"/>
    <property type="project" value="UniProtKB-KW"/>
</dbReference>
<dbReference type="InterPro" id="IPR041373">
    <property type="entry name" value="RT_RNaseH"/>
</dbReference>
<dbReference type="Gene3D" id="3.30.420.10">
    <property type="entry name" value="Ribonuclease H-like superfamily/Ribonuclease H"/>
    <property type="match status" value="1"/>
</dbReference>
<dbReference type="PROSITE" id="PS50994">
    <property type="entry name" value="INTEGRASE"/>
    <property type="match status" value="1"/>
</dbReference>
<comment type="caution">
    <text evidence="9">The sequence shown here is derived from an EMBL/GenBank/DDBJ whole genome shotgun (WGS) entry which is preliminary data.</text>
</comment>
<dbReference type="InterPro" id="IPR043502">
    <property type="entry name" value="DNA/RNA_pol_sf"/>
</dbReference>
<evidence type="ECO:0000256" key="1">
    <source>
        <dbReference type="ARBA" id="ARBA00022679"/>
    </source>
</evidence>
<evidence type="ECO:0000256" key="6">
    <source>
        <dbReference type="ARBA" id="ARBA00022918"/>
    </source>
</evidence>
<evidence type="ECO:0000259" key="8">
    <source>
        <dbReference type="PROSITE" id="PS50994"/>
    </source>
</evidence>
<dbReference type="PANTHER" id="PTHR37984:SF7">
    <property type="entry name" value="INTEGRASE CATALYTIC DOMAIN-CONTAINING PROTEIN"/>
    <property type="match status" value="1"/>
</dbReference>
<feature type="coiled-coil region" evidence="7">
    <location>
        <begin position="413"/>
        <end position="440"/>
    </location>
</feature>
<proteinExistence type="predicted"/>
<evidence type="ECO:0000256" key="5">
    <source>
        <dbReference type="ARBA" id="ARBA00022801"/>
    </source>
</evidence>
<accession>A0A5A7R408</accession>
<name>A0A5A7R408_STRAF</name>
<evidence type="ECO:0000256" key="7">
    <source>
        <dbReference type="SAM" id="Coils"/>
    </source>
</evidence>
<dbReference type="FunFam" id="3.10.20.370:FF:000001">
    <property type="entry name" value="Retrovirus-related Pol polyprotein from transposon 17.6-like protein"/>
    <property type="match status" value="1"/>
</dbReference>
<dbReference type="InterPro" id="IPR036397">
    <property type="entry name" value="RNaseH_sf"/>
</dbReference>
<dbReference type="SUPFAM" id="SSF53098">
    <property type="entry name" value="Ribonuclease H-like"/>
    <property type="match status" value="1"/>
</dbReference>
<keyword evidence="6" id="KW-0695">RNA-directed DNA polymerase</keyword>
<keyword evidence="10" id="KW-1185">Reference proteome</keyword>
<dbReference type="GO" id="GO:0003676">
    <property type="term" value="F:nucleic acid binding"/>
    <property type="evidence" value="ECO:0007669"/>
    <property type="project" value="InterPro"/>
</dbReference>
<keyword evidence="1" id="KW-0808">Transferase</keyword>
<keyword evidence="5" id="KW-0378">Hydrolase</keyword>
<dbReference type="SUPFAM" id="SSF56672">
    <property type="entry name" value="DNA/RNA polymerases"/>
    <property type="match status" value="1"/>
</dbReference>
<dbReference type="Pfam" id="PF24626">
    <property type="entry name" value="SH3_Tf2-1"/>
    <property type="match status" value="1"/>
</dbReference>
<evidence type="ECO:0000313" key="10">
    <source>
        <dbReference type="Proteomes" id="UP000325081"/>
    </source>
</evidence>
<evidence type="ECO:0000256" key="3">
    <source>
        <dbReference type="ARBA" id="ARBA00022722"/>
    </source>
</evidence>
<evidence type="ECO:0000256" key="2">
    <source>
        <dbReference type="ARBA" id="ARBA00022695"/>
    </source>
</evidence>
<dbReference type="OrthoDB" id="1909122at2759"/>